<accession>A0A7X4Y9D0</accession>
<dbReference type="AlphaFoldDB" id="A0A7X4Y9D0"/>
<proteinExistence type="predicted"/>
<dbReference type="EMBL" id="JAAAPK010000003">
    <property type="protein sequence ID" value="NBC41330.1"/>
    <property type="molecule type" value="Genomic_DNA"/>
</dbReference>
<dbReference type="RefSeq" id="WP_139915397.1">
    <property type="nucleotide sequence ID" value="NZ_CBCSLE010000019.1"/>
</dbReference>
<comment type="caution">
    <text evidence="1">The sequence shown here is derived from an EMBL/GenBank/DDBJ whole genome shotgun (WGS) entry which is preliminary data.</text>
</comment>
<evidence type="ECO:0000313" key="2">
    <source>
        <dbReference type="Proteomes" id="UP000537825"/>
    </source>
</evidence>
<name>A0A7X4Y9D0_9BACT</name>
<organism evidence="1 2">
    <name type="scientific">Corallococcus exiguus</name>
    <dbReference type="NCBI Taxonomy" id="83462"/>
    <lineage>
        <taxon>Bacteria</taxon>
        <taxon>Pseudomonadati</taxon>
        <taxon>Myxococcota</taxon>
        <taxon>Myxococcia</taxon>
        <taxon>Myxococcales</taxon>
        <taxon>Cystobacterineae</taxon>
        <taxon>Myxococcaceae</taxon>
        <taxon>Corallococcus</taxon>
    </lineage>
</organism>
<evidence type="ECO:0000313" key="1">
    <source>
        <dbReference type="EMBL" id="NBC41330.1"/>
    </source>
</evidence>
<keyword evidence="2" id="KW-1185">Reference proteome</keyword>
<sequence>MPLRTLLAILVLQLPTRPTFDAGTPDAGPFVWDGTYTELEEHGDRVDRGPFAPCGFDSRDASSSACEELSRFDVSNCAPAALAMLPQEGICLANTRDERRLEDGGTLLSTGPVGFQLRSDGGTSTLYDEPLRFRDTQRGQQQQGRPCLRPRQSRAACLCVQAG</sequence>
<protein>
    <submittedName>
        <fullName evidence="1">Uncharacterized protein</fullName>
    </submittedName>
</protein>
<dbReference type="Proteomes" id="UP000537825">
    <property type="component" value="Unassembled WGS sequence"/>
</dbReference>
<gene>
    <name evidence="1" type="ORF">GTZ93_15985</name>
</gene>
<reference evidence="1 2" key="1">
    <citation type="submission" date="2020-01" db="EMBL/GenBank/DDBJ databases">
        <title>The draft genome sequence of Corallococcus exiguus DSM 14696.</title>
        <authorList>
            <person name="Zhang X."/>
            <person name="Zhu H."/>
        </authorList>
    </citation>
    <scope>NUCLEOTIDE SEQUENCE [LARGE SCALE GENOMIC DNA]</scope>
    <source>
        <strain evidence="1 2">DSM 14696</strain>
    </source>
</reference>